<dbReference type="EMBL" id="MLFR01000002">
    <property type="protein sequence ID" value="ORM71257.1"/>
    <property type="molecule type" value="Genomic_DNA"/>
</dbReference>
<name>A0A1X1D3P4_9GAMM</name>
<sequence>MNVTLSAQVYSYVQSASGKDTKSSSSQPATDSSATSVTSPASSQSVISGYGLMMSRLFGDVSTLPATQTQLTNTTQNMDAANFLTKSDLNVLSDLYAQAQDQGNDLRYVDDIARDLGNYRKFGSVEGNFNNGQIFDTNGRIQTVSFTEKDAATASRILSNGNLSGSGLDPVFLKFELDPGYSFSHTASFDYLESVVNSTGSDGASNDQTQQSQFATYVGQGQNNYVMNTASKVTFKTEEPDFISKDGVFTVTETGKKHGFRLEGNNVVQDKNPDLSEFLSGTVKANTLMDYFMNQNDSDVTKSDIPTGLFDFLFSSKSSTTSQK</sequence>
<reference evidence="2 3" key="1">
    <citation type="journal article" date="2017" name="Antonie Van Leeuwenhoek">
        <title>Phylogenomic resolution of the bacterial genus Pantoea and its relationship with Erwinia and Tatumella.</title>
        <authorList>
            <person name="Palmer M."/>
            <person name="Steenkamp E.T."/>
            <person name="Coetzee M.P."/>
            <person name="Chan W.Y."/>
            <person name="van Zyl E."/>
            <person name="De Maayer P."/>
            <person name="Coutinho T.A."/>
            <person name="Blom J."/>
            <person name="Smits T.H."/>
            <person name="Duffy B."/>
            <person name="Venter S.N."/>
        </authorList>
    </citation>
    <scope>NUCLEOTIDE SEQUENCE [LARGE SCALE GENOMIC DNA]</scope>
    <source>
        <strain evidence="2 3">LMG 26275</strain>
    </source>
</reference>
<evidence type="ECO:0000256" key="1">
    <source>
        <dbReference type="SAM" id="MobiDB-lite"/>
    </source>
</evidence>
<protein>
    <submittedName>
        <fullName evidence="2">Uncharacterized protein</fullName>
    </submittedName>
</protein>
<accession>A0A1X1D3P4</accession>
<dbReference type="AlphaFoldDB" id="A0A1X1D3P4"/>
<evidence type="ECO:0000313" key="2">
    <source>
        <dbReference type="EMBL" id="ORM71257.1"/>
    </source>
</evidence>
<organism evidence="2 3">
    <name type="scientific">Pantoea rwandensis</name>
    <dbReference type="NCBI Taxonomy" id="1076550"/>
    <lineage>
        <taxon>Bacteria</taxon>
        <taxon>Pseudomonadati</taxon>
        <taxon>Pseudomonadota</taxon>
        <taxon>Gammaproteobacteria</taxon>
        <taxon>Enterobacterales</taxon>
        <taxon>Erwiniaceae</taxon>
        <taxon>Pantoea</taxon>
    </lineage>
</organism>
<dbReference type="Proteomes" id="UP000193558">
    <property type="component" value="Unassembled WGS sequence"/>
</dbReference>
<evidence type="ECO:0000313" key="3">
    <source>
        <dbReference type="Proteomes" id="UP000193558"/>
    </source>
</evidence>
<dbReference type="RefSeq" id="WP_084932694.1">
    <property type="nucleotide sequence ID" value="NZ_MLFR01000002.1"/>
</dbReference>
<proteinExistence type="predicted"/>
<feature type="region of interest" description="Disordered" evidence="1">
    <location>
        <begin position="17"/>
        <end position="43"/>
    </location>
</feature>
<comment type="caution">
    <text evidence="2">The sequence shown here is derived from an EMBL/GenBank/DDBJ whole genome shotgun (WGS) entry which is preliminary data.</text>
</comment>
<gene>
    <name evidence="2" type="ORF">HA51_04130</name>
</gene>